<organism evidence="1 2">
    <name type="scientific">Glaesserella parasuis ZJ0906</name>
    <dbReference type="NCBI Taxonomy" id="1322346"/>
    <lineage>
        <taxon>Bacteria</taxon>
        <taxon>Pseudomonadati</taxon>
        <taxon>Pseudomonadota</taxon>
        <taxon>Gammaproteobacteria</taxon>
        <taxon>Pasteurellales</taxon>
        <taxon>Pasteurellaceae</taxon>
        <taxon>Glaesserella</taxon>
    </lineage>
</organism>
<reference evidence="1 2" key="1">
    <citation type="journal article" date="2013" name="PLoS ONE">
        <title>Complete Genome Analysis of a Haemophilus parasuis Serovar 12 Strain from China.</title>
        <authorList>
            <person name="Li Y."/>
            <person name="Kwok A.H."/>
            <person name="Jiang J."/>
            <person name="Zou Y."/>
            <person name="Zheng F."/>
            <person name="Chen P."/>
            <person name="Hou C."/>
            <person name="Leung F.C."/>
            <person name="Jiang P."/>
        </authorList>
    </citation>
    <scope>NUCLEOTIDE SEQUENCE [LARGE SCALE GENOMIC DNA]</scope>
    <source>
        <strain evidence="1 2">ZJ0906</strain>
    </source>
</reference>
<evidence type="ECO:0008006" key="3">
    <source>
        <dbReference type="Google" id="ProtNLM"/>
    </source>
</evidence>
<dbReference type="Pfam" id="PF13957">
    <property type="entry name" value="YafO_toxin"/>
    <property type="match status" value="1"/>
</dbReference>
<dbReference type="AlphaFoldDB" id="A0A806J9J1"/>
<dbReference type="Proteomes" id="UP000014672">
    <property type="component" value="Chromosome"/>
</dbReference>
<dbReference type="EMBL" id="CP005384">
    <property type="protein sequence ID" value="AGO16326.1"/>
    <property type="molecule type" value="Genomic_DNA"/>
</dbReference>
<proteinExistence type="predicted"/>
<evidence type="ECO:0000313" key="1">
    <source>
        <dbReference type="EMBL" id="AGO16326.1"/>
    </source>
</evidence>
<dbReference type="InterPro" id="IPR020353">
    <property type="entry name" value="Toxin_YafO"/>
</dbReference>
<accession>A0A806J9J1</accession>
<sequence>MAKVFVHPRLTLLEPLRPLAEGLLTFEASYRQIYPSTIGNYGRFEENPRSLLASIHKLHVAVSEADFTKWQGKAGQSRKSDNYLVYAKHDFEDDVYLILDFISPDAHQRIKSVLADLVLIAEEFQETFPERFPEKYQQLI</sequence>
<protein>
    <recommendedName>
        <fullName evidence="3">Toxin YafO</fullName>
    </recommendedName>
</protein>
<evidence type="ECO:0000313" key="2">
    <source>
        <dbReference type="Proteomes" id="UP000014672"/>
    </source>
</evidence>
<gene>
    <name evidence="1" type="ORF">K756_05680</name>
</gene>
<name>A0A806J9J1_GLAPU</name>
<dbReference type="KEGG" id="hpaz:K756_05680"/>